<dbReference type="PANTHER" id="PTHR33164:SF87">
    <property type="entry name" value="MULTIPLE ANTIBIOTIC RESISTANCE PROTEIN MARR"/>
    <property type="match status" value="1"/>
</dbReference>
<dbReference type="PRINTS" id="PR00598">
    <property type="entry name" value="HTHMARR"/>
</dbReference>
<evidence type="ECO:0000256" key="1">
    <source>
        <dbReference type="ARBA" id="ARBA00023015"/>
    </source>
</evidence>
<name>A0ABS7BMG1_9SPHN</name>
<proteinExistence type="predicted"/>
<keyword evidence="3" id="KW-0804">Transcription</keyword>
<dbReference type="SUPFAM" id="SSF46785">
    <property type="entry name" value="Winged helix' DNA-binding domain"/>
    <property type="match status" value="1"/>
</dbReference>
<dbReference type="EMBL" id="JAHXZN010000002">
    <property type="protein sequence ID" value="MBW6530799.1"/>
    <property type="molecule type" value="Genomic_DNA"/>
</dbReference>
<keyword evidence="1" id="KW-0805">Transcription regulation</keyword>
<dbReference type="Proteomes" id="UP000759103">
    <property type="component" value="Unassembled WGS sequence"/>
</dbReference>
<accession>A0ABS7BMG1</accession>
<protein>
    <submittedName>
        <fullName evidence="5">MarR family transcriptional regulator</fullName>
    </submittedName>
</protein>
<keyword evidence="2" id="KW-0238">DNA-binding</keyword>
<organism evidence="5 6">
    <name type="scientific">Sphingomonas citri</name>
    <dbReference type="NCBI Taxonomy" id="2862499"/>
    <lineage>
        <taxon>Bacteria</taxon>
        <taxon>Pseudomonadati</taxon>
        <taxon>Pseudomonadota</taxon>
        <taxon>Alphaproteobacteria</taxon>
        <taxon>Sphingomonadales</taxon>
        <taxon>Sphingomonadaceae</taxon>
        <taxon>Sphingomonas</taxon>
    </lineage>
</organism>
<evidence type="ECO:0000259" key="4">
    <source>
        <dbReference type="PROSITE" id="PS50995"/>
    </source>
</evidence>
<dbReference type="InterPro" id="IPR036388">
    <property type="entry name" value="WH-like_DNA-bd_sf"/>
</dbReference>
<reference evidence="5 6" key="1">
    <citation type="submission" date="2021-07" db="EMBL/GenBank/DDBJ databases">
        <title>Sphingomonas sp.</title>
        <authorList>
            <person name="Feng G."/>
            <person name="Li J."/>
            <person name="Pan M."/>
        </authorList>
    </citation>
    <scope>NUCLEOTIDE SEQUENCE [LARGE SCALE GENOMIC DNA]</scope>
    <source>
        <strain evidence="5 6">RRHST34</strain>
    </source>
</reference>
<dbReference type="InterPro" id="IPR023187">
    <property type="entry name" value="Tscrpt_reg_MarR-type_CS"/>
</dbReference>
<gene>
    <name evidence="5" type="ORF">KZ820_08635</name>
</gene>
<dbReference type="SMART" id="SM00347">
    <property type="entry name" value="HTH_MARR"/>
    <property type="match status" value="1"/>
</dbReference>
<sequence>MAFYDSASFERDRAIGYLLRVCSQHGMAQLDRAFADEDLTAMHWATMLSIALDRDATCAIVARDMAYDKGAMSRMIDVLEARGLVRRERNSDDRRCNNLTLTPEGAALTERCRLIALALWNEWLEGWSDEEVTLFIAQLQRLHRTMEAAGPCAA</sequence>
<evidence type="ECO:0000313" key="6">
    <source>
        <dbReference type="Proteomes" id="UP000759103"/>
    </source>
</evidence>
<evidence type="ECO:0000256" key="2">
    <source>
        <dbReference type="ARBA" id="ARBA00023125"/>
    </source>
</evidence>
<dbReference type="InterPro" id="IPR036390">
    <property type="entry name" value="WH_DNA-bd_sf"/>
</dbReference>
<dbReference type="PANTHER" id="PTHR33164">
    <property type="entry name" value="TRANSCRIPTIONAL REGULATOR, MARR FAMILY"/>
    <property type="match status" value="1"/>
</dbReference>
<dbReference type="InterPro" id="IPR000835">
    <property type="entry name" value="HTH_MarR-typ"/>
</dbReference>
<keyword evidence="6" id="KW-1185">Reference proteome</keyword>
<dbReference type="InterPro" id="IPR039422">
    <property type="entry name" value="MarR/SlyA-like"/>
</dbReference>
<dbReference type="Gene3D" id="1.10.10.10">
    <property type="entry name" value="Winged helix-like DNA-binding domain superfamily/Winged helix DNA-binding domain"/>
    <property type="match status" value="1"/>
</dbReference>
<dbReference type="Pfam" id="PF01047">
    <property type="entry name" value="MarR"/>
    <property type="match status" value="1"/>
</dbReference>
<dbReference type="PROSITE" id="PS01117">
    <property type="entry name" value="HTH_MARR_1"/>
    <property type="match status" value="1"/>
</dbReference>
<evidence type="ECO:0000313" key="5">
    <source>
        <dbReference type="EMBL" id="MBW6530799.1"/>
    </source>
</evidence>
<feature type="domain" description="HTH marR-type" evidence="4">
    <location>
        <begin position="11"/>
        <end position="144"/>
    </location>
</feature>
<dbReference type="RefSeq" id="WP_219748250.1">
    <property type="nucleotide sequence ID" value="NZ_JAHXZN010000002.1"/>
</dbReference>
<evidence type="ECO:0000256" key="3">
    <source>
        <dbReference type="ARBA" id="ARBA00023163"/>
    </source>
</evidence>
<comment type="caution">
    <text evidence="5">The sequence shown here is derived from an EMBL/GenBank/DDBJ whole genome shotgun (WGS) entry which is preliminary data.</text>
</comment>
<dbReference type="PROSITE" id="PS50995">
    <property type="entry name" value="HTH_MARR_2"/>
    <property type="match status" value="1"/>
</dbReference>